<evidence type="ECO:0000313" key="2">
    <source>
        <dbReference type="EMBL" id="QLN01790.1"/>
    </source>
</evidence>
<evidence type="ECO:0000313" key="3">
    <source>
        <dbReference type="Proteomes" id="UP000510927"/>
    </source>
</evidence>
<name>A0A7L6W2G3_ESCFE</name>
<sequence>MFLVITKDTVLFTAITFLLNKSQVVHVQDEDDIDLVLHQHCHIIIDTLMNNVFHSAMAEKIKQLRPEQVIVFSPFIIKRCLGDIPVTFVLRNISLIDFMVLVNRGLCPAPEADIMLSRKQHQVLSYIAQQMQTEDILQKMQISLKTFYCHKHSVMMILNLRRITELIKYPHVSYLI</sequence>
<dbReference type="CDD" id="cd06170">
    <property type="entry name" value="LuxR_C_like"/>
    <property type="match status" value="1"/>
</dbReference>
<dbReference type="Gene3D" id="1.10.10.10">
    <property type="entry name" value="Winged helix-like DNA-binding domain superfamily/Winged helix DNA-binding domain"/>
    <property type="match status" value="1"/>
</dbReference>
<keyword evidence="1" id="KW-0238">DNA-binding</keyword>
<organism evidence="2 3">
    <name type="scientific">Escherichia fergusonii</name>
    <dbReference type="NCBI Taxonomy" id="564"/>
    <lineage>
        <taxon>Bacteria</taxon>
        <taxon>Pseudomonadati</taxon>
        <taxon>Pseudomonadota</taxon>
        <taxon>Gammaproteobacteria</taxon>
        <taxon>Enterobacterales</taxon>
        <taxon>Enterobacteriaceae</taxon>
        <taxon>Escherichia</taxon>
    </lineage>
</organism>
<dbReference type="InterPro" id="IPR036388">
    <property type="entry name" value="WH-like_DNA-bd_sf"/>
</dbReference>
<dbReference type="RefSeq" id="WP_000480293.1">
    <property type="nucleotide sequence ID" value="NZ_CAIZEZ010000002.1"/>
</dbReference>
<dbReference type="InterPro" id="IPR000792">
    <property type="entry name" value="Tscrpt_reg_LuxR_C"/>
</dbReference>
<dbReference type="GO" id="GO:0006355">
    <property type="term" value="P:regulation of DNA-templated transcription"/>
    <property type="evidence" value="ECO:0007669"/>
    <property type="project" value="InterPro"/>
</dbReference>
<proteinExistence type="predicted"/>
<reference evidence="2 3" key="1">
    <citation type="submission" date="2020-06" db="EMBL/GenBank/DDBJ databases">
        <title>REHAB project genomes.</title>
        <authorList>
            <person name="Shaw L.P."/>
        </authorList>
    </citation>
    <scope>NUCLEOTIDE SEQUENCE [LARGE SCALE GENOMIC DNA]</scope>
    <source>
        <strain evidence="2 3">RHB28-C13</strain>
    </source>
</reference>
<dbReference type="EMBL" id="CP055675">
    <property type="protein sequence ID" value="QLN01790.1"/>
    <property type="molecule type" value="Genomic_DNA"/>
</dbReference>
<dbReference type="PROSITE" id="PS50043">
    <property type="entry name" value="HTH_LUXR_2"/>
    <property type="match status" value="1"/>
</dbReference>
<dbReference type="SMART" id="SM00421">
    <property type="entry name" value="HTH_LUXR"/>
    <property type="match status" value="1"/>
</dbReference>
<dbReference type="InterPro" id="IPR016032">
    <property type="entry name" value="Sig_transdc_resp-reg_C-effctor"/>
</dbReference>
<dbReference type="SUPFAM" id="SSF46894">
    <property type="entry name" value="C-terminal effector domain of the bipartite response regulators"/>
    <property type="match status" value="1"/>
</dbReference>
<dbReference type="Pfam" id="PF00196">
    <property type="entry name" value="GerE"/>
    <property type="match status" value="1"/>
</dbReference>
<dbReference type="GO" id="GO:0003677">
    <property type="term" value="F:DNA binding"/>
    <property type="evidence" value="ECO:0007669"/>
    <property type="project" value="UniProtKB-KW"/>
</dbReference>
<dbReference type="Proteomes" id="UP000510927">
    <property type="component" value="Chromosome"/>
</dbReference>
<dbReference type="AlphaFoldDB" id="A0A7L6W2G3"/>
<evidence type="ECO:0000256" key="1">
    <source>
        <dbReference type="ARBA" id="ARBA00023125"/>
    </source>
</evidence>
<gene>
    <name evidence="2" type="ORF">HVY52_19075</name>
</gene>
<accession>A0A7L6W2G3</accession>
<protein>
    <submittedName>
        <fullName evidence="2">Helix-turn-helix transcriptional regulator</fullName>
    </submittedName>
</protein>